<reference evidence="2" key="1">
    <citation type="journal article" date="2020" name="Nature">
        <title>Giant virus diversity and host interactions through global metagenomics.</title>
        <authorList>
            <person name="Schulz F."/>
            <person name="Roux S."/>
            <person name="Paez-Espino D."/>
            <person name="Jungbluth S."/>
            <person name="Walsh D.A."/>
            <person name="Denef V.J."/>
            <person name="McMahon K.D."/>
            <person name="Konstantinidis K.T."/>
            <person name="Eloe-Fadrosh E.A."/>
            <person name="Kyrpides N.C."/>
            <person name="Woyke T."/>
        </authorList>
    </citation>
    <scope>NUCLEOTIDE SEQUENCE</scope>
    <source>
        <strain evidence="2">GVMAG-S-3300013094-109</strain>
    </source>
</reference>
<accession>A0A6C0KYF6</accession>
<organism evidence="2">
    <name type="scientific">viral metagenome</name>
    <dbReference type="NCBI Taxonomy" id="1070528"/>
    <lineage>
        <taxon>unclassified sequences</taxon>
        <taxon>metagenomes</taxon>
        <taxon>organismal metagenomes</taxon>
    </lineage>
</organism>
<keyword evidence="1" id="KW-0812">Transmembrane</keyword>
<evidence type="ECO:0000313" key="2">
    <source>
        <dbReference type="EMBL" id="QHU21378.1"/>
    </source>
</evidence>
<name>A0A6C0KYF6_9ZZZZ</name>
<dbReference type="EMBL" id="MN740989">
    <property type="protein sequence ID" value="QHU21378.1"/>
    <property type="molecule type" value="Genomic_DNA"/>
</dbReference>
<sequence length="54" mass="6566">MVRNSYFRKGLFFGTLFGSSFTFFVLKINYLLISKNNNYMKSPYYKIDDNERFE</sequence>
<evidence type="ECO:0000256" key="1">
    <source>
        <dbReference type="SAM" id="Phobius"/>
    </source>
</evidence>
<proteinExistence type="predicted"/>
<keyword evidence="1" id="KW-1133">Transmembrane helix</keyword>
<keyword evidence="1" id="KW-0472">Membrane</keyword>
<dbReference type="AlphaFoldDB" id="A0A6C0KYF6"/>
<protein>
    <submittedName>
        <fullName evidence="2">Uncharacterized protein</fullName>
    </submittedName>
</protein>
<feature type="transmembrane region" description="Helical" evidence="1">
    <location>
        <begin position="12"/>
        <end position="33"/>
    </location>
</feature>